<accession>A0A1I7F602</accession>
<dbReference type="AlphaFoldDB" id="A0A1I7F602"/>
<dbReference type="Proteomes" id="UP000183656">
    <property type="component" value="Unassembled WGS sequence"/>
</dbReference>
<evidence type="ECO:0000313" key="1">
    <source>
        <dbReference type="EMBL" id="SFU31623.1"/>
    </source>
</evidence>
<dbReference type="EMBL" id="FPBX01000001">
    <property type="protein sequence ID" value="SFU31623.1"/>
    <property type="molecule type" value="Genomic_DNA"/>
</dbReference>
<organism evidence="1 2">
    <name type="scientific">Paenacidovorax caeni</name>
    <dbReference type="NCBI Taxonomy" id="343013"/>
    <lineage>
        <taxon>Bacteria</taxon>
        <taxon>Pseudomonadati</taxon>
        <taxon>Pseudomonadota</taxon>
        <taxon>Betaproteobacteria</taxon>
        <taxon>Burkholderiales</taxon>
        <taxon>Comamonadaceae</taxon>
        <taxon>Paenacidovorax</taxon>
    </lineage>
</organism>
<gene>
    <name evidence="1" type="ORF">SAMN04489707_1001197</name>
</gene>
<dbReference type="OrthoDB" id="8477619at2"/>
<evidence type="ECO:0000313" key="2">
    <source>
        <dbReference type="Proteomes" id="UP000183656"/>
    </source>
</evidence>
<keyword evidence="2" id="KW-1185">Reference proteome</keyword>
<sequence>MGRWTLISTPMAMVTSSSSKATMTEETGKTSDNRIVTVKTVTDDGAGQLGFGRGTVDYVGKAVSLKVVNFDKQTEAYKSDYENATNFARAVTDGEGDWKDDGKKGGEYGTASVGEELFSGSSLVARYRVGSSVPRTHTEQFEPGEVMLQLCPYTSHRVVAGSVQFRWMGQVYEDFEGVIYRGRTASDPGIASGRMDYETGCAFMYDYVVGGMGPQDFTLLSLWTVAGQWHTSSVFFNTEVAPLRAGAGGLVLSVVDTHGATLTANVNGQGVVSGLHMWGAVDFARGGVQLQFGDFVLDSSLTAAEKAEWWYSAADVGAVQAGKIWRPWPVDPTTLRYSCVSYVYLPVDASLMGLDPAALPPDGRVPFARPGDTCVVGVTHSGPAFVPFVGETYSVGHERLSFVQVLDDVTGAEIRTGYTHDLDAGTLTFTDLTGYPAQIRVVGRTEVYRQIAEVRIDGKVRLTEPVGYAFPAGAVFSTALRQNDRFARVSRVYSQASWSGTTWYDGVDPAKGEAAAKYNHAGVPIEVTNRGAITERWALRMRSDGVTFDLIGQHLGQIASGTINADFAPINVAAGAPYLTVRAAGWNTGWVQGNVLFVDTVGAEGQIAVVRCTQPSSPAVADDSFWLVQRGSVARLPGNE</sequence>
<reference evidence="1 2" key="1">
    <citation type="submission" date="2016-10" db="EMBL/GenBank/DDBJ databases">
        <authorList>
            <person name="de Groot N.N."/>
        </authorList>
    </citation>
    <scope>NUCLEOTIDE SEQUENCE [LARGE SCALE GENOMIC DNA]</scope>
    <source>
        <strain evidence="1 2">R-24608</strain>
    </source>
</reference>
<protein>
    <submittedName>
        <fullName evidence="1">Uncharacterized protein</fullName>
    </submittedName>
</protein>
<proteinExistence type="predicted"/>
<dbReference type="STRING" id="343013.SAMN04489707_1001197"/>
<name>A0A1I7F602_9BURK</name>